<reference evidence="7 8" key="1">
    <citation type="submission" date="2017-10" db="EMBL/GenBank/DDBJ databases">
        <title>The draft genome sequence of Lewinella nigricans NBRC 102662.</title>
        <authorList>
            <person name="Wang K."/>
        </authorList>
    </citation>
    <scope>NUCLEOTIDE SEQUENCE [LARGE SCALE GENOMIC DNA]</scope>
    <source>
        <strain evidence="7 8">NBRC 102662</strain>
    </source>
</reference>
<evidence type="ECO:0000313" key="7">
    <source>
        <dbReference type="EMBL" id="PHN03870.1"/>
    </source>
</evidence>
<name>A0A2D0N664_FLAN2</name>
<keyword evidence="3" id="KW-0732">Signal</keyword>
<gene>
    <name evidence="7" type="ORF">CRP01_25195</name>
</gene>
<accession>A0A2D0N664</accession>
<keyword evidence="8" id="KW-1185">Reference proteome</keyword>
<keyword evidence="5" id="KW-0998">Cell outer membrane</keyword>
<evidence type="ECO:0000256" key="2">
    <source>
        <dbReference type="ARBA" id="ARBA00006275"/>
    </source>
</evidence>
<dbReference type="AlphaFoldDB" id="A0A2D0N664"/>
<dbReference type="GO" id="GO:0009279">
    <property type="term" value="C:cell outer membrane"/>
    <property type="evidence" value="ECO:0007669"/>
    <property type="project" value="UniProtKB-SubCell"/>
</dbReference>
<dbReference type="EMBL" id="PDUD01000029">
    <property type="protein sequence ID" value="PHN03870.1"/>
    <property type="molecule type" value="Genomic_DNA"/>
</dbReference>
<dbReference type="OrthoDB" id="5694214at2"/>
<comment type="similarity">
    <text evidence="2">Belongs to the SusD family.</text>
</comment>
<comment type="subcellular location">
    <subcellularLocation>
        <location evidence="1">Cell outer membrane</location>
    </subcellularLocation>
</comment>
<evidence type="ECO:0000256" key="1">
    <source>
        <dbReference type="ARBA" id="ARBA00004442"/>
    </source>
</evidence>
<dbReference type="InterPro" id="IPR012944">
    <property type="entry name" value="SusD_RagB_dom"/>
</dbReference>
<dbReference type="Proteomes" id="UP000223913">
    <property type="component" value="Unassembled WGS sequence"/>
</dbReference>
<dbReference type="Gene3D" id="1.25.40.390">
    <property type="match status" value="1"/>
</dbReference>
<evidence type="ECO:0000313" key="8">
    <source>
        <dbReference type="Proteomes" id="UP000223913"/>
    </source>
</evidence>
<dbReference type="Pfam" id="PF07980">
    <property type="entry name" value="SusD_RagB"/>
    <property type="match status" value="1"/>
</dbReference>
<organism evidence="7 8">
    <name type="scientific">Flavilitoribacter nigricans (strain ATCC 23147 / DSM 23189 / NBRC 102662 / NCIMB 1420 / SS-2)</name>
    <name type="common">Lewinella nigricans</name>
    <dbReference type="NCBI Taxonomy" id="1122177"/>
    <lineage>
        <taxon>Bacteria</taxon>
        <taxon>Pseudomonadati</taxon>
        <taxon>Bacteroidota</taxon>
        <taxon>Saprospiria</taxon>
        <taxon>Saprospirales</taxon>
        <taxon>Lewinellaceae</taxon>
        <taxon>Flavilitoribacter</taxon>
    </lineage>
</organism>
<evidence type="ECO:0000256" key="3">
    <source>
        <dbReference type="ARBA" id="ARBA00022729"/>
    </source>
</evidence>
<dbReference type="InterPro" id="IPR011990">
    <property type="entry name" value="TPR-like_helical_dom_sf"/>
</dbReference>
<evidence type="ECO:0000256" key="4">
    <source>
        <dbReference type="ARBA" id="ARBA00023136"/>
    </source>
</evidence>
<dbReference type="SUPFAM" id="SSF48452">
    <property type="entry name" value="TPR-like"/>
    <property type="match status" value="1"/>
</dbReference>
<sequence>MIVFAPACSDLEEELFDAVTEDNFFRTEEELISALGAAYTSLYGIMSNGGFVCIQEVASDEMVVPTRGPDWGDGGVWTQLHEHTWDPENDKVIGSWNFVFNGVNTCNRLIFQFTELGNPLTDPFIGELQGLRALYYLWGLDTFGNIPIATDFTATEPPAPSSRAEVYAFVEQELLEAIPLVTKDVGGAAYGRVNEMTLRTALAKLYLNAEVYSGSPQWAKAAEQCDIIINSGNFSLEPDYFTNFAADNEGSQENIFAIPYDEVFATGFNLAMQTNHIVSGQATYQLTAQPWNGWCAVEEFVNSYDADDLRKGQPGTEDGPSRVRGNFLWGAQWDASGTVRQMDDNTALSGIDPDGPPITLRTEINELKPNAWREAGARVAKYEFPLGTRPDMNNDFPVFRYADVLLMKAEAQWRQDNGSAEALALVNQVRDRAGIDPFNELTAENLLAERGREMFFELHRRTDQIRFGVWGDAWWAKEAKDECYELFPIPAVQIQSNPRLVQNDCY</sequence>
<protein>
    <submittedName>
        <fullName evidence="7">RagB/SusD family nutrient uptake outer membrane protein</fullName>
    </submittedName>
</protein>
<proteinExistence type="inferred from homology"/>
<evidence type="ECO:0000259" key="6">
    <source>
        <dbReference type="Pfam" id="PF07980"/>
    </source>
</evidence>
<comment type="caution">
    <text evidence="7">The sequence shown here is derived from an EMBL/GenBank/DDBJ whole genome shotgun (WGS) entry which is preliminary data.</text>
</comment>
<evidence type="ECO:0000256" key="5">
    <source>
        <dbReference type="ARBA" id="ARBA00023237"/>
    </source>
</evidence>
<keyword evidence="4" id="KW-0472">Membrane</keyword>
<feature type="domain" description="RagB/SusD" evidence="6">
    <location>
        <begin position="393"/>
        <end position="506"/>
    </location>
</feature>